<feature type="domain" description="N-terminal" evidence="1">
    <location>
        <begin position="5"/>
        <end position="115"/>
    </location>
</feature>
<dbReference type="InterPro" id="IPR013610">
    <property type="entry name" value="ArdC_N"/>
</dbReference>
<proteinExistence type="predicted"/>
<gene>
    <name evidence="3" type="ORF">ASZ90_004720</name>
</gene>
<dbReference type="GO" id="GO:0003697">
    <property type="term" value="F:single-stranded DNA binding"/>
    <property type="evidence" value="ECO:0007669"/>
    <property type="project" value="InterPro"/>
</dbReference>
<organism evidence="3">
    <name type="scientific">hydrocarbon metagenome</name>
    <dbReference type="NCBI Taxonomy" id="938273"/>
    <lineage>
        <taxon>unclassified sequences</taxon>
        <taxon>metagenomes</taxon>
        <taxon>ecological metagenomes</taxon>
    </lineage>
</organism>
<name>A0A0W8FX21_9ZZZZ</name>
<accession>A0A0W8FX21</accession>
<dbReference type="InterPro" id="IPR017113">
    <property type="entry name" value="Antirestriction_ArdC"/>
</dbReference>
<dbReference type="Pfam" id="PF08401">
    <property type="entry name" value="ArdcN"/>
    <property type="match status" value="1"/>
</dbReference>
<evidence type="ECO:0000313" key="3">
    <source>
        <dbReference type="EMBL" id="KUG25455.1"/>
    </source>
</evidence>
<feature type="domain" description="Polyvalent protein metallopeptidase" evidence="2">
    <location>
        <begin position="135"/>
        <end position="259"/>
    </location>
</feature>
<reference evidence="3" key="1">
    <citation type="journal article" date="2015" name="Proc. Natl. Acad. Sci. U.S.A.">
        <title>Networks of energetic and metabolic interactions define dynamics in microbial communities.</title>
        <authorList>
            <person name="Embree M."/>
            <person name="Liu J.K."/>
            <person name="Al-Bassam M.M."/>
            <person name="Zengler K."/>
        </authorList>
    </citation>
    <scope>NUCLEOTIDE SEQUENCE</scope>
</reference>
<protein>
    <submittedName>
        <fullName evidence="3">Antirestriction protein</fullName>
    </submittedName>
</protein>
<dbReference type="AlphaFoldDB" id="A0A0W8FX21"/>
<sequence length="309" mass="35361">MKKTDIYDKVNFIIKDKLSAGKLPWRKSWKAAKPPQNFFSKHFYQGINFLLLSCFDFPSPFYLTFLQAKGKNAYINKGEKGIPIIFWKLIETARETKSGELKPDVIPYMKYSTVFNLSQTSLFNSAALEDLKFPNVENFIATVPAVIKNNIQGKAVFNLTKDLISIPVISDFESSDEYYSTLFHELIHWTGYKSRLNRFESADYNSDNYSKEELIAEIGSAYLCSYFGINNTLDNSAGYIQGWLNSLNNDESLFLSASTQAKNAVNYLIKDFEESAEQDPVNKWEEEAFFNAEAENAEDLEPGFSVEHR</sequence>
<dbReference type="EMBL" id="LNQE01000679">
    <property type="protein sequence ID" value="KUG25455.1"/>
    <property type="molecule type" value="Genomic_DNA"/>
</dbReference>
<dbReference type="InterPro" id="IPR041459">
    <property type="entry name" value="MPTase-PolyVal"/>
</dbReference>
<evidence type="ECO:0000259" key="1">
    <source>
        <dbReference type="Pfam" id="PF08401"/>
    </source>
</evidence>
<comment type="caution">
    <text evidence="3">The sequence shown here is derived from an EMBL/GenBank/DDBJ whole genome shotgun (WGS) entry which is preliminary data.</text>
</comment>
<dbReference type="PIRSF" id="PIRSF037112">
    <property type="entry name" value="Antirestriction_ArdC"/>
    <property type="match status" value="1"/>
</dbReference>
<dbReference type="Pfam" id="PF18818">
    <property type="entry name" value="MPTase-PolyVal"/>
    <property type="match status" value="1"/>
</dbReference>
<evidence type="ECO:0000259" key="2">
    <source>
        <dbReference type="Pfam" id="PF18818"/>
    </source>
</evidence>